<reference evidence="1 2" key="1">
    <citation type="journal article" date="2023" name="Mol. Ecol. Resour.">
        <title>Chromosome-level genome assembly of a triploid poplar Populus alba 'Berolinensis'.</title>
        <authorList>
            <person name="Chen S."/>
            <person name="Yu Y."/>
            <person name="Wang X."/>
            <person name="Wang S."/>
            <person name="Zhang T."/>
            <person name="Zhou Y."/>
            <person name="He R."/>
            <person name="Meng N."/>
            <person name="Wang Y."/>
            <person name="Liu W."/>
            <person name="Liu Z."/>
            <person name="Liu J."/>
            <person name="Guo Q."/>
            <person name="Huang H."/>
            <person name="Sederoff R.R."/>
            <person name="Wang G."/>
            <person name="Qu G."/>
            <person name="Chen S."/>
        </authorList>
    </citation>
    <scope>NUCLEOTIDE SEQUENCE [LARGE SCALE GENOMIC DNA]</scope>
    <source>
        <strain evidence="1">SC-2020</strain>
    </source>
</reference>
<dbReference type="GO" id="GO:0016301">
    <property type="term" value="F:kinase activity"/>
    <property type="evidence" value="ECO:0007669"/>
    <property type="project" value="UniProtKB-KW"/>
</dbReference>
<organism evidence="1 2">
    <name type="scientific">Populus alba x Populus x berolinensis</name>
    <dbReference type="NCBI Taxonomy" id="444605"/>
    <lineage>
        <taxon>Eukaryota</taxon>
        <taxon>Viridiplantae</taxon>
        <taxon>Streptophyta</taxon>
        <taxon>Embryophyta</taxon>
        <taxon>Tracheophyta</taxon>
        <taxon>Spermatophyta</taxon>
        <taxon>Magnoliopsida</taxon>
        <taxon>eudicotyledons</taxon>
        <taxon>Gunneridae</taxon>
        <taxon>Pentapetalae</taxon>
        <taxon>rosids</taxon>
        <taxon>fabids</taxon>
        <taxon>Malpighiales</taxon>
        <taxon>Salicaceae</taxon>
        <taxon>Saliceae</taxon>
        <taxon>Populus</taxon>
    </lineage>
</organism>
<dbReference type="SUPFAM" id="SSF56112">
    <property type="entry name" value="Protein kinase-like (PK-like)"/>
    <property type="match status" value="1"/>
</dbReference>
<accession>A0AAD6PWC5</accession>
<dbReference type="Gene3D" id="1.10.510.10">
    <property type="entry name" value="Transferase(Phosphotransferase) domain 1"/>
    <property type="match status" value="1"/>
</dbReference>
<protein>
    <submittedName>
        <fullName evidence="1">L-type lectin-domain containing receptor kinase S.6-like</fullName>
    </submittedName>
</protein>
<proteinExistence type="predicted"/>
<comment type="caution">
    <text evidence="1">The sequence shown here is derived from an EMBL/GenBank/DDBJ whole genome shotgun (WGS) entry which is preliminary data.</text>
</comment>
<sequence length="71" mass="8440">MRYLALEYIYFAIPMEKTYVYSFGVVVLEMATRRRSVDDDGIVVVDEWDLQEKGKKRSQMLNDYYTLGLVF</sequence>
<dbReference type="InterPro" id="IPR011009">
    <property type="entry name" value="Kinase-like_dom_sf"/>
</dbReference>
<name>A0AAD6PWC5_9ROSI</name>
<dbReference type="AlphaFoldDB" id="A0AAD6PWC5"/>
<dbReference type="EMBL" id="JAQIZT010000016">
    <property type="protein sequence ID" value="KAJ6968378.1"/>
    <property type="molecule type" value="Genomic_DNA"/>
</dbReference>
<keyword evidence="2" id="KW-1185">Reference proteome</keyword>
<evidence type="ECO:0000313" key="1">
    <source>
        <dbReference type="EMBL" id="KAJ6968378.1"/>
    </source>
</evidence>
<evidence type="ECO:0000313" key="2">
    <source>
        <dbReference type="Proteomes" id="UP001164929"/>
    </source>
</evidence>
<dbReference type="Proteomes" id="UP001164929">
    <property type="component" value="Chromosome 16"/>
</dbReference>
<keyword evidence="1" id="KW-0808">Transferase</keyword>
<gene>
    <name evidence="1" type="ORF">NC653_036365</name>
</gene>
<keyword evidence="1" id="KW-0418">Kinase</keyword>
<keyword evidence="1" id="KW-0675">Receptor</keyword>